<evidence type="ECO:0000256" key="1">
    <source>
        <dbReference type="ARBA" id="ARBA00004141"/>
    </source>
</evidence>
<keyword evidence="8 12" id="KW-0472">Membrane</keyword>
<sequence length="135" mass="14860">MRSRHYPNLFPAWLVACTALVLSLYFSEGRGWQPCALCWYQRICLWPLVPILGLAILRRASRIVPCLLPQVFIGLLLAAYQVVIQEFVGSDILGICRSGPDCAVKASLGLGLVSIPMMSLVAFAIVCVLLIQARD</sequence>
<evidence type="ECO:0000256" key="10">
    <source>
        <dbReference type="ARBA" id="ARBA00023186"/>
    </source>
</evidence>
<proteinExistence type="inferred from homology"/>
<dbReference type="InterPro" id="IPR023380">
    <property type="entry name" value="DsbB-like_sf"/>
</dbReference>
<evidence type="ECO:0000256" key="6">
    <source>
        <dbReference type="ARBA" id="ARBA00022989"/>
    </source>
</evidence>
<evidence type="ECO:0000256" key="2">
    <source>
        <dbReference type="ARBA" id="ARBA00007602"/>
    </source>
</evidence>
<name>A0ABV6YIH8_UNCEI</name>
<dbReference type="InterPro" id="IPR003752">
    <property type="entry name" value="DiS_bond_form_DsbB/BdbC"/>
</dbReference>
<comment type="similarity">
    <text evidence="2">Belongs to the DsbB family. BdbC subfamily.</text>
</comment>
<keyword evidence="14" id="KW-1185">Reference proteome</keyword>
<dbReference type="InterPro" id="IPR012187">
    <property type="entry name" value="Disulphide_bond_form_BdbC"/>
</dbReference>
<keyword evidence="11" id="KW-0676">Redox-active center</keyword>
<evidence type="ECO:0000313" key="13">
    <source>
        <dbReference type="EMBL" id="MFC1572148.1"/>
    </source>
</evidence>
<evidence type="ECO:0000256" key="11">
    <source>
        <dbReference type="ARBA" id="ARBA00023284"/>
    </source>
</evidence>
<feature type="transmembrane region" description="Helical" evidence="12">
    <location>
        <begin position="9"/>
        <end position="27"/>
    </location>
</feature>
<keyword evidence="10" id="KW-0143">Chaperone</keyword>
<feature type="transmembrane region" description="Helical" evidence="12">
    <location>
        <begin position="39"/>
        <end position="57"/>
    </location>
</feature>
<dbReference type="Pfam" id="PF02600">
    <property type="entry name" value="DsbB"/>
    <property type="match status" value="1"/>
</dbReference>
<dbReference type="Proteomes" id="UP001593833">
    <property type="component" value="Unassembled WGS sequence"/>
</dbReference>
<keyword evidence="9" id="KW-1015">Disulfide bond</keyword>
<keyword evidence="6 12" id="KW-1133">Transmembrane helix</keyword>
<gene>
    <name evidence="13" type="ORF">ACFL6M_00975</name>
</gene>
<accession>A0ABV6YIH8</accession>
<feature type="transmembrane region" description="Helical" evidence="12">
    <location>
        <begin position="108"/>
        <end position="131"/>
    </location>
</feature>
<comment type="caution">
    <text evidence="13">The sequence shown here is derived from an EMBL/GenBank/DDBJ whole genome shotgun (WGS) entry which is preliminary data.</text>
</comment>
<keyword evidence="4 12" id="KW-0812">Transmembrane</keyword>
<reference evidence="13 14" key="1">
    <citation type="submission" date="2024-09" db="EMBL/GenBank/DDBJ databases">
        <authorList>
            <person name="D'Angelo T."/>
        </authorList>
    </citation>
    <scope>NUCLEOTIDE SEQUENCE [LARGE SCALE GENOMIC DNA]</scope>
    <source>
        <strain evidence="13">SAG AM-320-E07</strain>
    </source>
</reference>
<evidence type="ECO:0000256" key="9">
    <source>
        <dbReference type="ARBA" id="ARBA00023157"/>
    </source>
</evidence>
<dbReference type="PANTHER" id="PTHR43469">
    <property type="entry name" value="DISULFIDE FORMATION PROTEIN-RELATED"/>
    <property type="match status" value="1"/>
</dbReference>
<organism evidence="13 14">
    <name type="scientific">Eiseniibacteriota bacterium</name>
    <dbReference type="NCBI Taxonomy" id="2212470"/>
    <lineage>
        <taxon>Bacteria</taxon>
        <taxon>Candidatus Eiseniibacteriota</taxon>
    </lineage>
</organism>
<dbReference type="Gene3D" id="1.20.1550.10">
    <property type="entry name" value="DsbB-like"/>
    <property type="match status" value="1"/>
</dbReference>
<feature type="transmembrane region" description="Helical" evidence="12">
    <location>
        <begin position="64"/>
        <end position="83"/>
    </location>
</feature>
<evidence type="ECO:0000256" key="5">
    <source>
        <dbReference type="ARBA" id="ARBA00022982"/>
    </source>
</evidence>
<keyword evidence="7" id="KW-0560">Oxidoreductase</keyword>
<evidence type="ECO:0000256" key="12">
    <source>
        <dbReference type="SAM" id="Phobius"/>
    </source>
</evidence>
<evidence type="ECO:0000256" key="3">
    <source>
        <dbReference type="ARBA" id="ARBA00022448"/>
    </source>
</evidence>
<dbReference type="EMBL" id="JBHPKH010000005">
    <property type="protein sequence ID" value="MFC1572148.1"/>
    <property type="molecule type" value="Genomic_DNA"/>
</dbReference>
<keyword evidence="3" id="KW-0813">Transport</keyword>
<evidence type="ECO:0000256" key="7">
    <source>
        <dbReference type="ARBA" id="ARBA00023002"/>
    </source>
</evidence>
<dbReference type="PANTHER" id="PTHR43469:SF1">
    <property type="entry name" value="SPBETA PROPHAGE-DERIVED DISULFIDE BOND FORMATION PROTEIN B"/>
    <property type="match status" value="1"/>
</dbReference>
<keyword evidence="5" id="KW-0249">Electron transport</keyword>
<comment type="subcellular location">
    <subcellularLocation>
        <location evidence="1">Membrane</location>
        <topology evidence="1">Multi-pass membrane protein</topology>
    </subcellularLocation>
</comment>
<evidence type="ECO:0000256" key="8">
    <source>
        <dbReference type="ARBA" id="ARBA00023136"/>
    </source>
</evidence>
<dbReference type="SUPFAM" id="SSF158442">
    <property type="entry name" value="DsbB-like"/>
    <property type="match status" value="1"/>
</dbReference>
<dbReference type="PIRSF" id="PIRSF036659">
    <property type="entry name" value="BdbC"/>
    <property type="match status" value="1"/>
</dbReference>
<protein>
    <submittedName>
        <fullName evidence="13">Disulfide bond formation protein B</fullName>
    </submittedName>
</protein>
<evidence type="ECO:0000256" key="4">
    <source>
        <dbReference type="ARBA" id="ARBA00022692"/>
    </source>
</evidence>
<dbReference type="PROSITE" id="PS51257">
    <property type="entry name" value="PROKAR_LIPOPROTEIN"/>
    <property type="match status" value="1"/>
</dbReference>
<evidence type="ECO:0000313" key="14">
    <source>
        <dbReference type="Proteomes" id="UP001593833"/>
    </source>
</evidence>